<comment type="similarity">
    <text evidence="6">Belongs to the cytochrome P450 family.</text>
</comment>
<dbReference type="AlphaFoldDB" id="A0A9W4RLM6"/>
<dbReference type="PANTHER" id="PTHR24305">
    <property type="entry name" value="CYTOCHROME P450"/>
    <property type="match status" value="1"/>
</dbReference>
<dbReference type="InterPro" id="IPR050121">
    <property type="entry name" value="Cytochrome_P450_monoxygenase"/>
</dbReference>
<protein>
    <recommendedName>
        <fullName evidence="9">Cytochrome P450</fullName>
    </recommendedName>
</protein>
<sequence>MSVFDNPIAHIILLSSALLLGFAFALPSLFETFSSLRKLPGPFPARISRLWYLKQVSTGNFHQVNIDLHRTYGPVVRIAPNQYSIDDPTVIKTIYGIGKGFPKVAAWYEASSAPNPPWCDLFTDRNSARHAANRRIVANLYSVTTLKDMEPEVEDCIRQFVSRLTHLSKSGGILDLQFWMQCYAFDVISQITLGKRFGFLDSGKDNLGMFKSLHAYLKYCALVGIEHELHRPLWWLITKLPAAGLMHVANFTTRELENGRQVYDSEQLDKRAVRKDFMSKLFRLQDENPDKFPSSAIFATCMTNIGAGSDTTSISLCAILYDLITNPNVLDKLRQEIDATFAELGDPEFIPFKAAQALCYLQACVKESLRLHPATGLSLARIIPTGGSTLAGTHFPEGSVVGVNTWVLHRNSSIFGLDADRYRPERWLDDDKDKLSLMEANWIPFGTGSRTCIGKNVSLLEINKLIPVLVKRFNFSCVNSQTARHENYWLVKQVGIHCKVSSRAAEDA</sequence>
<dbReference type="GO" id="GO:0020037">
    <property type="term" value="F:heme binding"/>
    <property type="evidence" value="ECO:0007669"/>
    <property type="project" value="InterPro"/>
</dbReference>
<evidence type="ECO:0000256" key="1">
    <source>
        <dbReference type="ARBA" id="ARBA00001971"/>
    </source>
</evidence>
<dbReference type="CDD" id="cd11060">
    <property type="entry name" value="CYP57A1-like"/>
    <property type="match status" value="1"/>
</dbReference>
<keyword evidence="3 5" id="KW-0479">Metal-binding</keyword>
<dbReference type="InterPro" id="IPR017972">
    <property type="entry name" value="Cyt_P450_CS"/>
</dbReference>
<dbReference type="PANTHER" id="PTHR24305:SF190">
    <property type="entry name" value="P450, PUTATIVE (EUROFUNG)-RELATED"/>
    <property type="match status" value="1"/>
</dbReference>
<keyword evidence="8" id="KW-1185">Reference proteome</keyword>
<dbReference type="InterPro" id="IPR001128">
    <property type="entry name" value="Cyt_P450"/>
</dbReference>
<dbReference type="InterPro" id="IPR002401">
    <property type="entry name" value="Cyt_P450_E_grp-I"/>
</dbReference>
<dbReference type="PRINTS" id="PR00463">
    <property type="entry name" value="EP450I"/>
</dbReference>
<accession>A0A9W4RLM6</accession>
<feature type="binding site" description="axial binding residue" evidence="5">
    <location>
        <position position="452"/>
    </location>
    <ligand>
        <name>heme</name>
        <dbReference type="ChEBI" id="CHEBI:30413"/>
    </ligand>
    <ligandPart>
        <name>Fe</name>
        <dbReference type="ChEBI" id="CHEBI:18248"/>
    </ligandPart>
</feature>
<dbReference type="GO" id="GO:0016705">
    <property type="term" value="F:oxidoreductase activity, acting on paired donors, with incorporation or reduction of molecular oxygen"/>
    <property type="evidence" value="ECO:0007669"/>
    <property type="project" value="InterPro"/>
</dbReference>
<evidence type="ECO:0000313" key="7">
    <source>
        <dbReference type="EMBL" id="CAI0643547.1"/>
    </source>
</evidence>
<dbReference type="Gene3D" id="1.10.630.10">
    <property type="entry name" value="Cytochrome P450"/>
    <property type="match status" value="1"/>
</dbReference>
<evidence type="ECO:0000256" key="4">
    <source>
        <dbReference type="ARBA" id="ARBA00023004"/>
    </source>
</evidence>
<dbReference type="PROSITE" id="PS00086">
    <property type="entry name" value="CYTOCHROME_P450"/>
    <property type="match status" value="1"/>
</dbReference>
<evidence type="ECO:0000313" key="8">
    <source>
        <dbReference type="Proteomes" id="UP001152533"/>
    </source>
</evidence>
<name>A0A9W4RLM6_9PEZI</name>
<dbReference type="FunFam" id="1.10.630.10:FF:000050">
    <property type="entry name" value="Cytochrome P450 monooxygenase"/>
    <property type="match status" value="1"/>
</dbReference>
<proteinExistence type="inferred from homology"/>
<gene>
    <name evidence="7" type="ORF">CGXH109_LOCUS26519</name>
</gene>
<keyword evidence="4 5" id="KW-0408">Iron</keyword>
<evidence type="ECO:0000256" key="3">
    <source>
        <dbReference type="ARBA" id="ARBA00022723"/>
    </source>
</evidence>
<dbReference type="Proteomes" id="UP001152533">
    <property type="component" value="Unassembled WGS sequence"/>
</dbReference>
<evidence type="ECO:0008006" key="9">
    <source>
        <dbReference type="Google" id="ProtNLM"/>
    </source>
</evidence>
<dbReference type="SUPFAM" id="SSF48264">
    <property type="entry name" value="Cytochrome P450"/>
    <property type="match status" value="1"/>
</dbReference>
<dbReference type="PRINTS" id="PR00385">
    <property type="entry name" value="P450"/>
</dbReference>
<comment type="caution">
    <text evidence="7">The sequence shown here is derived from an EMBL/GenBank/DDBJ whole genome shotgun (WGS) entry which is preliminary data.</text>
</comment>
<comment type="cofactor">
    <cofactor evidence="1 5">
        <name>heme</name>
        <dbReference type="ChEBI" id="CHEBI:30413"/>
    </cofactor>
</comment>
<dbReference type="GO" id="GO:0004497">
    <property type="term" value="F:monooxygenase activity"/>
    <property type="evidence" value="ECO:0007669"/>
    <property type="project" value="UniProtKB-KW"/>
</dbReference>
<evidence type="ECO:0000256" key="2">
    <source>
        <dbReference type="ARBA" id="ARBA00022617"/>
    </source>
</evidence>
<evidence type="ECO:0000256" key="5">
    <source>
        <dbReference type="PIRSR" id="PIRSR602401-1"/>
    </source>
</evidence>
<keyword evidence="2 5" id="KW-0349">Heme</keyword>
<dbReference type="GO" id="GO:0005506">
    <property type="term" value="F:iron ion binding"/>
    <property type="evidence" value="ECO:0007669"/>
    <property type="project" value="InterPro"/>
</dbReference>
<dbReference type="Pfam" id="PF00067">
    <property type="entry name" value="p450"/>
    <property type="match status" value="1"/>
</dbReference>
<organism evidence="7 8">
    <name type="scientific">Colletotrichum noveboracense</name>
    <dbReference type="NCBI Taxonomy" id="2664923"/>
    <lineage>
        <taxon>Eukaryota</taxon>
        <taxon>Fungi</taxon>
        <taxon>Dikarya</taxon>
        <taxon>Ascomycota</taxon>
        <taxon>Pezizomycotina</taxon>
        <taxon>Sordariomycetes</taxon>
        <taxon>Hypocreomycetidae</taxon>
        <taxon>Glomerellales</taxon>
        <taxon>Glomerellaceae</taxon>
        <taxon>Colletotrichum</taxon>
        <taxon>Colletotrichum gloeosporioides species complex</taxon>
    </lineage>
</organism>
<keyword evidence="6" id="KW-0503">Monooxygenase</keyword>
<dbReference type="EMBL" id="CAMGZC010000112">
    <property type="protein sequence ID" value="CAI0643547.1"/>
    <property type="molecule type" value="Genomic_DNA"/>
</dbReference>
<keyword evidence="6" id="KW-0560">Oxidoreductase</keyword>
<dbReference type="InterPro" id="IPR036396">
    <property type="entry name" value="Cyt_P450_sf"/>
</dbReference>
<evidence type="ECO:0000256" key="6">
    <source>
        <dbReference type="RuleBase" id="RU000461"/>
    </source>
</evidence>
<reference evidence="7" key="1">
    <citation type="submission" date="2022-08" db="EMBL/GenBank/DDBJ databases">
        <authorList>
            <person name="Giroux E."/>
            <person name="Giroux E."/>
        </authorList>
    </citation>
    <scope>NUCLEOTIDE SEQUENCE</scope>
    <source>
        <strain evidence="7">H1091258</strain>
    </source>
</reference>